<dbReference type="AlphaFoldDB" id="A0A6V7PMV7"/>
<keyword evidence="2" id="KW-0326">Glycosidase</keyword>
<keyword evidence="4" id="KW-0732">Signal</keyword>
<proteinExistence type="predicted"/>
<feature type="compositionally biased region" description="Pro residues" evidence="3">
    <location>
        <begin position="307"/>
        <end position="321"/>
    </location>
</feature>
<dbReference type="Pfam" id="PF00722">
    <property type="entry name" value="Glyco_hydro_16"/>
    <property type="match status" value="1"/>
</dbReference>
<name>A0A6V7PMV7_ANACO</name>
<evidence type="ECO:0000256" key="3">
    <source>
        <dbReference type="SAM" id="MobiDB-lite"/>
    </source>
</evidence>
<feature type="signal peptide" evidence="4">
    <location>
        <begin position="1"/>
        <end position="24"/>
    </location>
</feature>
<evidence type="ECO:0000259" key="5">
    <source>
        <dbReference type="PROSITE" id="PS51762"/>
    </source>
</evidence>
<dbReference type="SUPFAM" id="SSF49899">
    <property type="entry name" value="Concanavalin A-like lectins/glucanases"/>
    <property type="match status" value="1"/>
</dbReference>
<sequence>MALSRGSPLLPVFLTGLLWAVKLGSSPWAASGLSKFDDVIQPSWASDHVIYDGDLLLLKLDNFSGSGFASKNKYLYGKATADIKLVPGDSAGTVTAFYMSSEGASHNEFDFEFLGNRSGEPYLVQTNLYIDGVGNREQRMDLWFDPTADFHSYGILWNPRQVVFLVDGTPSGSTRTTIAAAAVIAIAALAVAAAFLRSHGPADGGVLVDLERRRLGDGRGQGEDGLGHAPFVAAYREVRIDGCEWGPAAGDSDDAGELRRCSESAWGRRAGTGGRRRPWRSSPCTSRTSWPGPAPTTSSTTTAPTRPASPSPHPSAPPPHPDSIGWWGDGGVLVLLGAWNLGPTEENTTTTFPLEYDSLEATTYLTAAI</sequence>
<dbReference type="PANTHER" id="PTHR31062">
    <property type="entry name" value="XYLOGLUCAN ENDOTRANSGLUCOSYLASE/HYDROLASE PROTEIN 8-RELATED"/>
    <property type="match status" value="1"/>
</dbReference>
<dbReference type="Gene3D" id="2.60.120.200">
    <property type="match status" value="1"/>
</dbReference>
<protein>
    <recommendedName>
        <fullName evidence="5">GH16 domain-containing protein</fullName>
    </recommendedName>
</protein>
<evidence type="ECO:0000313" key="6">
    <source>
        <dbReference type="EMBL" id="CAD1832141.1"/>
    </source>
</evidence>
<dbReference type="InterPro" id="IPR044791">
    <property type="entry name" value="Beta-glucanase/XTH"/>
</dbReference>
<keyword evidence="1" id="KW-0378">Hydrolase</keyword>
<evidence type="ECO:0000256" key="1">
    <source>
        <dbReference type="ARBA" id="ARBA00022801"/>
    </source>
</evidence>
<evidence type="ECO:0000256" key="2">
    <source>
        <dbReference type="ARBA" id="ARBA00023295"/>
    </source>
</evidence>
<dbReference type="EMBL" id="LR862149">
    <property type="protein sequence ID" value="CAD1832141.1"/>
    <property type="molecule type" value="Genomic_DNA"/>
</dbReference>
<dbReference type="InterPro" id="IPR000757">
    <property type="entry name" value="Beta-glucanase-like"/>
</dbReference>
<dbReference type="GO" id="GO:0004553">
    <property type="term" value="F:hydrolase activity, hydrolyzing O-glycosyl compounds"/>
    <property type="evidence" value="ECO:0007669"/>
    <property type="project" value="InterPro"/>
</dbReference>
<organism evidence="6">
    <name type="scientific">Ananas comosus var. bracteatus</name>
    <name type="common">red pineapple</name>
    <dbReference type="NCBI Taxonomy" id="296719"/>
    <lineage>
        <taxon>Eukaryota</taxon>
        <taxon>Viridiplantae</taxon>
        <taxon>Streptophyta</taxon>
        <taxon>Embryophyta</taxon>
        <taxon>Tracheophyta</taxon>
        <taxon>Spermatophyta</taxon>
        <taxon>Magnoliopsida</taxon>
        <taxon>Liliopsida</taxon>
        <taxon>Poales</taxon>
        <taxon>Bromeliaceae</taxon>
        <taxon>Bromelioideae</taxon>
        <taxon>Ananas</taxon>
    </lineage>
</organism>
<feature type="region of interest" description="Disordered" evidence="3">
    <location>
        <begin position="268"/>
        <end position="325"/>
    </location>
</feature>
<dbReference type="PROSITE" id="PS51762">
    <property type="entry name" value="GH16_2"/>
    <property type="match status" value="1"/>
</dbReference>
<gene>
    <name evidence="6" type="ORF">CB5_LOCUS15352</name>
</gene>
<dbReference type="InterPro" id="IPR013320">
    <property type="entry name" value="ConA-like_dom_sf"/>
</dbReference>
<evidence type="ECO:0000256" key="4">
    <source>
        <dbReference type="SAM" id="SignalP"/>
    </source>
</evidence>
<feature type="domain" description="GH16" evidence="5">
    <location>
        <begin position="26"/>
        <end position="219"/>
    </location>
</feature>
<feature type="compositionally biased region" description="Low complexity" evidence="3">
    <location>
        <begin position="288"/>
        <end position="306"/>
    </location>
</feature>
<dbReference type="GO" id="GO:0005975">
    <property type="term" value="P:carbohydrate metabolic process"/>
    <property type="evidence" value="ECO:0007669"/>
    <property type="project" value="InterPro"/>
</dbReference>
<accession>A0A6V7PMV7</accession>
<feature type="chain" id="PRO_5028106134" description="GH16 domain-containing protein" evidence="4">
    <location>
        <begin position="25"/>
        <end position="369"/>
    </location>
</feature>
<reference evidence="6" key="1">
    <citation type="submission" date="2020-07" db="EMBL/GenBank/DDBJ databases">
        <authorList>
            <person name="Lin J."/>
        </authorList>
    </citation>
    <scope>NUCLEOTIDE SEQUENCE</scope>
</reference>